<comment type="similarity">
    <text evidence="4 16">Belongs to the PEP-utilizing enzyme family.</text>
</comment>
<evidence type="ECO:0000256" key="7">
    <source>
        <dbReference type="ARBA" id="ARBA00022448"/>
    </source>
</evidence>
<evidence type="ECO:0000256" key="14">
    <source>
        <dbReference type="ARBA" id="ARBA00022842"/>
    </source>
</evidence>
<dbReference type="InterPro" id="IPR036618">
    <property type="entry name" value="PtsI_HPr-bd_sf"/>
</dbReference>
<dbReference type="EC" id="2.7.3.9" evidence="5 16"/>
<keyword evidence="12 16" id="KW-0479">Metal-binding</keyword>
<dbReference type="InterPro" id="IPR050499">
    <property type="entry name" value="PEP-utilizing_PTS_enzyme"/>
</dbReference>
<evidence type="ECO:0000256" key="9">
    <source>
        <dbReference type="ARBA" id="ARBA00022597"/>
    </source>
</evidence>
<dbReference type="InterPro" id="IPR024692">
    <property type="entry name" value="PTS_EI"/>
</dbReference>
<evidence type="ECO:0000256" key="16">
    <source>
        <dbReference type="PIRNR" id="PIRNR000732"/>
    </source>
</evidence>
<dbReference type="EMBL" id="JAWRCP010000001">
    <property type="protein sequence ID" value="MDW6092321.1"/>
    <property type="molecule type" value="Genomic_DNA"/>
</dbReference>
<dbReference type="InterPro" id="IPR040442">
    <property type="entry name" value="Pyrv_kinase-like_dom_sf"/>
</dbReference>
<evidence type="ECO:0000313" key="20">
    <source>
        <dbReference type="EMBL" id="MDW6092321.1"/>
    </source>
</evidence>
<dbReference type="Pfam" id="PF02896">
    <property type="entry name" value="PEP-utilizers_C"/>
    <property type="match status" value="1"/>
</dbReference>
<dbReference type="RefSeq" id="WP_038181961.1">
    <property type="nucleotide sequence ID" value="NZ_AP024903.1"/>
</dbReference>
<dbReference type="Gene3D" id="1.10.274.10">
    <property type="entry name" value="PtsI, HPr-binding domain"/>
    <property type="match status" value="1"/>
</dbReference>
<dbReference type="InterPro" id="IPR036637">
    <property type="entry name" value="Phosphohistidine_dom_sf"/>
</dbReference>
<dbReference type="Pfam" id="PF00391">
    <property type="entry name" value="PEP-utilizers"/>
    <property type="match status" value="1"/>
</dbReference>
<dbReference type="NCBIfam" id="TIGR01417">
    <property type="entry name" value="PTS_I_fam"/>
    <property type="match status" value="1"/>
</dbReference>
<dbReference type="PROSITE" id="PS00742">
    <property type="entry name" value="PEP_ENZYMES_2"/>
    <property type="match status" value="1"/>
</dbReference>
<comment type="cofactor">
    <cofactor evidence="2 16">
        <name>Mg(2+)</name>
        <dbReference type="ChEBI" id="CHEBI:18420"/>
    </cofactor>
</comment>
<evidence type="ECO:0000256" key="13">
    <source>
        <dbReference type="ARBA" id="ARBA00022777"/>
    </source>
</evidence>
<evidence type="ECO:0000256" key="8">
    <source>
        <dbReference type="ARBA" id="ARBA00022490"/>
    </source>
</evidence>
<dbReference type="SUPFAM" id="SSF52009">
    <property type="entry name" value="Phosphohistidine domain"/>
    <property type="match status" value="1"/>
</dbReference>
<keyword evidence="11 16" id="KW-0598">Phosphotransferase system</keyword>
<feature type="domain" description="PEP-utilising enzyme C-terminal" evidence="18">
    <location>
        <begin position="250"/>
        <end position="541"/>
    </location>
</feature>
<gene>
    <name evidence="20" type="primary">ptsI</name>
    <name evidence="20" type="ORF">SBX64_07160</name>
</gene>
<dbReference type="PIRSF" id="PIRSF000732">
    <property type="entry name" value="PTS_enzyme_I"/>
    <property type="match status" value="1"/>
</dbReference>
<comment type="function">
    <text evidence="16">General (non sugar-specific) component of the phosphoenolpyruvate-dependent sugar phosphotransferase system (sugar PTS). This major carbohydrate active-transport system catalyzes the phosphorylation of incoming sugar substrates concomitantly with their translocation across the cell membrane. Enzyme I transfers the phosphoryl group from phosphoenolpyruvate (PEP) to the phosphoryl carrier protein (HPr).</text>
</comment>
<dbReference type="InterPro" id="IPR008731">
    <property type="entry name" value="PTS_EIN"/>
</dbReference>
<dbReference type="GO" id="GO:0008965">
    <property type="term" value="F:phosphoenolpyruvate-protein phosphotransferase activity"/>
    <property type="evidence" value="ECO:0007669"/>
    <property type="project" value="UniProtKB-EC"/>
</dbReference>
<dbReference type="InterPro" id="IPR008279">
    <property type="entry name" value="PEP-util_enz_mobile_dom"/>
</dbReference>
<comment type="subcellular location">
    <subcellularLocation>
        <location evidence="3 16">Cytoplasm</location>
    </subcellularLocation>
</comment>
<comment type="caution">
    <text evidence="20">The sequence shown here is derived from an EMBL/GenBank/DDBJ whole genome shotgun (WGS) entry which is preliminary data.</text>
</comment>
<evidence type="ECO:0000256" key="6">
    <source>
        <dbReference type="ARBA" id="ARBA00016544"/>
    </source>
</evidence>
<dbReference type="PANTHER" id="PTHR46244">
    <property type="entry name" value="PHOSPHOENOLPYRUVATE-PROTEIN PHOSPHOTRANSFERASE"/>
    <property type="match status" value="1"/>
</dbReference>
<keyword evidence="10 16" id="KW-0808">Transferase</keyword>
<evidence type="ECO:0000259" key="17">
    <source>
        <dbReference type="Pfam" id="PF00391"/>
    </source>
</evidence>
<evidence type="ECO:0000256" key="12">
    <source>
        <dbReference type="ARBA" id="ARBA00022723"/>
    </source>
</evidence>
<protein>
    <recommendedName>
        <fullName evidence="6 16">Phosphoenolpyruvate-protein phosphotransferase</fullName>
        <ecNumber evidence="5 16">2.7.3.9</ecNumber>
    </recommendedName>
    <alternativeName>
        <fullName evidence="15 16">Phosphotransferase system, enzyme I</fullName>
    </alternativeName>
</protein>
<name>A0ABU4ISC8_9VIBR</name>
<keyword evidence="7 16" id="KW-0813">Transport</keyword>
<organism evidence="20 21">
    <name type="scientific">Vibrio rhizosphaerae</name>
    <dbReference type="NCBI Taxonomy" id="398736"/>
    <lineage>
        <taxon>Bacteria</taxon>
        <taxon>Pseudomonadati</taxon>
        <taxon>Pseudomonadota</taxon>
        <taxon>Gammaproteobacteria</taxon>
        <taxon>Vibrionales</taxon>
        <taxon>Vibrionaceae</taxon>
        <taxon>Vibrio</taxon>
    </lineage>
</organism>
<reference evidence="20 21" key="1">
    <citation type="submission" date="2023-11" db="EMBL/GenBank/DDBJ databases">
        <title>Plant-associative lifestyle of Vibrio porteresiae and its evolutionary dynamics.</title>
        <authorList>
            <person name="Rameshkumar N."/>
            <person name="Kirti K."/>
        </authorList>
    </citation>
    <scope>NUCLEOTIDE SEQUENCE [LARGE SCALE GENOMIC DNA]</scope>
    <source>
        <strain evidence="20 21">MSSRF7</strain>
    </source>
</reference>
<evidence type="ECO:0000259" key="19">
    <source>
        <dbReference type="Pfam" id="PF05524"/>
    </source>
</evidence>
<evidence type="ECO:0000256" key="4">
    <source>
        <dbReference type="ARBA" id="ARBA00007837"/>
    </source>
</evidence>
<evidence type="ECO:0000256" key="3">
    <source>
        <dbReference type="ARBA" id="ARBA00004496"/>
    </source>
</evidence>
<dbReference type="NCBIfam" id="NF008382">
    <property type="entry name" value="PRK11177.1"/>
    <property type="match status" value="1"/>
</dbReference>
<dbReference type="InterPro" id="IPR006318">
    <property type="entry name" value="PTS_EI-like"/>
</dbReference>
<dbReference type="InterPro" id="IPR023151">
    <property type="entry name" value="PEP_util_CS"/>
</dbReference>
<keyword evidence="14 16" id="KW-0460">Magnesium</keyword>
<keyword evidence="9 16" id="KW-0762">Sugar transport</keyword>
<accession>A0ABU4ISC8</accession>
<dbReference type="SUPFAM" id="SSF47831">
    <property type="entry name" value="Enzyme I of the PEP:sugar phosphotransferase system HPr-binding (sub)domain"/>
    <property type="match status" value="1"/>
</dbReference>
<proteinExistence type="inferred from homology"/>
<dbReference type="Proteomes" id="UP001279860">
    <property type="component" value="Unassembled WGS sequence"/>
</dbReference>
<feature type="domain" description="Phosphotransferase system enzyme I N-terminal" evidence="19">
    <location>
        <begin position="4"/>
        <end position="126"/>
    </location>
</feature>
<evidence type="ECO:0000259" key="18">
    <source>
        <dbReference type="Pfam" id="PF02896"/>
    </source>
</evidence>
<dbReference type="InterPro" id="IPR018274">
    <property type="entry name" value="PEP_util_AS"/>
</dbReference>
<dbReference type="Pfam" id="PF05524">
    <property type="entry name" value="PEP-utilisers_N"/>
    <property type="match status" value="1"/>
</dbReference>
<keyword evidence="13 16" id="KW-0418">Kinase</keyword>
<evidence type="ECO:0000256" key="5">
    <source>
        <dbReference type="ARBA" id="ARBA00012232"/>
    </source>
</evidence>
<sequence>MISGILASPGIAIGKALLLQEDEIVLNTNAISDAQVETEVQKFYDARDKSKAQLEVIKQKALETFGEEKEAIFEGHIMLLEDEELEEEILALIKKDKLHADNAIHMVIEEQAAALESLDDEYLKERATDIRDIGNRFVKNALGINIVNLSAINEQVILVAYDLTPSETAQINLEYVLGFATDIGGRTSHTSIMARSLELPAVVGTNEITKHVKNGDTLILDAINNKIVINPSEDELAEAKSVREKFFAEKEELAKLKDLPAETLDGHRVEVCGNIGTVKDCDGVMRNGGEGVGLYRTEFLFMDRTSLPTEQEQYEAYKEVAEAMQGEPVIIRTMDIGGDKDLPYMDLPKEMNPFLGWRAIRISLDRREILRDQLRAILRASAHGKLRIMFPMIISVEEIRELKDAIETYKAELREENYDFDESIEVGVMVETPAAAAIAHHLAKEVSFFSIGTNDLTQYTLAVDRGNEMISHLYNPLSPAVLNVIKQVIDASHAEGKWTGMCGELAGDERATLLLLGMGLDEFSMSGISIPKVKKVIREVDYKAVKAMAEEALSLPTAEEIDACVEKFISEKSQ</sequence>
<dbReference type="PANTHER" id="PTHR46244:SF6">
    <property type="entry name" value="PHOSPHOENOLPYRUVATE-PROTEIN PHOSPHOTRANSFERASE"/>
    <property type="match status" value="1"/>
</dbReference>
<evidence type="ECO:0000256" key="2">
    <source>
        <dbReference type="ARBA" id="ARBA00001946"/>
    </source>
</evidence>
<dbReference type="PRINTS" id="PR01736">
    <property type="entry name" value="PHPHTRNFRASE"/>
</dbReference>
<feature type="domain" description="PEP-utilising enzyme mobile" evidence="17">
    <location>
        <begin position="153"/>
        <end position="222"/>
    </location>
</feature>
<dbReference type="SUPFAM" id="SSF51621">
    <property type="entry name" value="Phosphoenolpyruvate/pyruvate domain"/>
    <property type="match status" value="1"/>
</dbReference>
<keyword evidence="21" id="KW-1185">Reference proteome</keyword>
<keyword evidence="8 16" id="KW-0963">Cytoplasm</keyword>
<evidence type="ECO:0000256" key="1">
    <source>
        <dbReference type="ARBA" id="ARBA00000683"/>
    </source>
</evidence>
<evidence type="ECO:0000256" key="11">
    <source>
        <dbReference type="ARBA" id="ARBA00022683"/>
    </source>
</evidence>
<dbReference type="PROSITE" id="PS00370">
    <property type="entry name" value="PEP_ENZYMES_PHOS_SITE"/>
    <property type="match status" value="1"/>
</dbReference>
<evidence type="ECO:0000256" key="15">
    <source>
        <dbReference type="ARBA" id="ARBA00033235"/>
    </source>
</evidence>
<evidence type="ECO:0000313" key="21">
    <source>
        <dbReference type="Proteomes" id="UP001279860"/>
    </source>
</evidence>
<comment type="catalytic activity">
    <reaction evidence="1 16">
        <text>L-histidyl-[protein] + phosphoenolpyruvate = N(pros)-phospho-L-histidyl-[protein] + pyruvate</text>
        <dbReference type="Rhea" id="RHEA:23880"/>
        <dbReference type="Rhea" id="RHEA-COMP:9745"/>
        <dbReference type="Rhea" id="RHEA-COMP:9746"/>
        <dbReference type="ChEBI" id="CHEBI:15361"/>
        <dbReference type="ChEBI" id="CHEBI:29979"/>
        <dbReference type="ChEBI" id="CHEBI:58702"/>
        <dbReference type="ChEBI" id="CHEBI:64837"/>
        <dbReference type="EC" id="2.7.3.9"/>
    </reaction>
</comment>
<dbReference type="Gene3D" id="3.50.30.10">
    <property type="entry name" value="Phosphohistidine domain"/>
    <property type="match status" value="1"/>
</dbReference>
<dbReference type="InterPro" id="IPR015813">
    <property type="entry name" value="Pyrv/PenolPyrv_kinase-like_dom"/>
</dbReference>
<dbReference type="Gene3D" id="3.20.20.60">
    <property type="entry name" value="Phosphoenolpyruvate-binding domains"/>
    <property type="match status" value="1"/>
</dbReference>
<evidence type="ECO:0000256" key="10">
    <source>
        <dbReference type="ARBA" id="ARBA00022679"/>
    </source>
</evidence>
<dbReference type="InterPro" id="IPR000121">
    <property type="entry name" value="PEP_util_C"/>
</dbReference>